<feature type="domain" description="PAS" evidence="21">
    <location>
        <begin position="545"/>
        <end position="600"/>
    </location>
</feature>
<evidence type="ECO:0000259" key="21">
    <source>
        <dbReference type="PROSITE" id="PS50112"/>
    </source>
</evidence>
<dbReference type="GO" id="GO:0016020">
    <property type="term" value="C:membrane"/>
    <property type="evidence" value="ECO:0007669"/>
    <property type="project" value="InterPro"/>
</dbReference>
<organism evidence="23 24">
    <name type="scientific">Dehalogenimonas formicexedens</name>
    <dbReference type="NCBI Taxonomy" id="1839801"/>
    <lineage>
        <taxon>Bacteria</taxon>
        <taxon>Bacillati</taxon>
        <taxon>Chloroflexota</taxon>
        <taxon>Dehalococcoidia</taxon>
        <taxon>Dehalococcoidales</taxon>
        <taxon>Dehalococcoidaceae</taxon>
        <taxon>Dehalogenimonas</taxon>
    </lineage>
</organism>
<dbReference type="SMART" id="SM00065">
    <property type="entry name" value="GAF"/>
    <property type="match status" value="1"/>
</dbReference>
<evidence type="ECO:0000256" key="8">
    <source>
        <dbReference type="ARBA" id="ARBA00022553"/>
    </source>
</evidence>
<dbReference type="Pfam" id="PF02518">
    <property type="entry name" value="HATPase_c"/>
    <property type="match status" value="1"/>
</dbReference>
<evidence type="ECO:0000256" key="1">
    <source>
        <dbReference type="ARBA" id="ARBA00000085"/>
    </source>
</evidence>
<dbReference type="SMART" id="SM00091">
    <property type="entry name" value="PAS"/>
    <property type="match status" value="2"/>
</dbReference>
<dbReference type="InterPro" id="IPR004358">
    <property type="entry name" value="Sig_transdc_His_kin-like_C"/>
</dbReference>
<dbReference type="InterPro" id="IPR025847">
    <property type="entry name" value="MEDS_domain"/>
</dbReference>
<dbReference type="GO" id="GO:0005737">
    <property type="term" value="C:cytoplasm"/>
    <property type="evidence" value="ECO:0007669"/>
    <property type="project" value="UniProtKB-SubCell"/>
</dbReference>
<keyword evidence="8" id="KW-0597">Phosphoprotein</keyword>
<evidence type="ECO:0000313" key="23">
    <source>
        <dbReference type="EMBL" id="APV45377.1"/>
    </source>
</evidence>
<dbReference type="InterPro" id="IPR036890">
    <property type="entry name" value="HATPase_C_sf"/>
</dbReference>
<keyword evidence="16" id="KW-0411">Iron-sulfur</keyword>
<comment type="subcellular location">
    <subcellularLocation>
        <location evidence="3">Cytoplasm</location>
    </subcellularLocation>
</comment>
<dbReference type="Gene3D" id="3.30.450.20">
    <property type="entry name" value="PAS domain"/>
    <property type="match status" value="2"/>
</dbReference>
<feature type="domain" description="Histidine kinase" evidence="20">
    <location>
        <begin position="697"/>
        <end position="889"/>
    </location>
</feature>
<dbReference type="SUPFAM" id="SSF55781">
    <property type="entry name" value="GAF domain-like"/>
    <property type="match status" value="1"/>
</dbReference>
<evidence type="ECO:0000256" key="11">
    <source>
        <dbReference type="ARBA" id="ARBA00022741"/>
    </source>
</evidence>
<keyword evidence="13" id="KW-0067">ATP-binding</keyword>
<accession>A0A1P8FA92</accession>
<feature type="coiled-coil region" evidence="19">
    <location>
        <begin position="659"/>
        <end position="693"/>
    </location>
</feature>
<evidence type="ECO:0000259" key="20">
    <source>
        <dbReference type="PROSITE" id="PS50109"/>
    </source>
</evidence>
<gene>
    <name evidence="23" type="ORF">Dform_02068</name>
</gene>
<sequence>METLRQSGIDIIGNVPWGTRFCQFYQSRQDLIDTLVPYFRSGLENNEFCMWITSEPLDVAEAKAALSEAVPDLDSRIASGQIEILSHRDWYLIGGTFDSNRVLAGWVDRLNKALDNGFEGLRLTGNTFWLEKDDWDGFTDYERAVDSVIGQYNMLALCTYSLEKCGATEIIDVIKNHEFALIQQKGQWQLIESSAHRETRQALQRQQEQIVATYRSMREGLCLHELVFDDSGKAVDYRILEVNPAFESFTGLSRSQSMGKKASALYGTGKPPYFDIYERVALTGKPESFETYFPPMGKHFSISVFSPGKNRFGTIFSDITERKSQESSQALLTGILKILNRHDPLEVIIGDTLRLIQKATGFEAVGLRLSMGEDYPYFGIEGFSDEFIREENFLCRRGGDGQVITGADGRPNLECTCGLILSGRGLPDMPCFTPSGSFWTNHSSDLLALTPEEDPRIKPRNRCIHTGYMSVGLFPVTAGNEIVGLLQLNDRQPGRFTPDQVSFFESIAANIGMALQRLSAEEQLQQAKGNLEARIHERTSELARAHSYVRSLLEASVDPLVTINPEGKITDVNQAAVEATGVERDMLIGDDFCGYFTDPEKARQAYLNGFAQGLVTGYPLTIRRADGRLIDVLYNGSVIRDLDGNVSGVFAAARDVTDLKQVELELREQVELRRRAEETARALSNRLMGVQETERRAIARELHDEIGQGLTVAKLMAGRADRQAPEELHPILKDLSDQIGNIIRDVRNLSLSLRPSVLDELGLVPALESLFKQLQTQAGLKVFFECQLLPQMPIDQATGAFRVVQEALTNVLRYSGVKEAWVSIKNGGDRLFVGIRDNGRGFDPSLLQPGQSTGLSAMRERAALLGGSCECVSAPGKGTVITLTLPINATVNP</sequence>
<evidence type="ECO:0000256" key="14">
    <source>
        <dbReference type="ARBA" id="ARBA00023004"/>
    </source>
</evidence>
<dbReference type="GO" id="GO:0005524">
    <property type="term" value="F:ATP binding"/>
    <property type="evidence" value="ECO:0007669"/>
    <property type="project" value="UniProtKB-KW"/>
</dbReference>
<keyword evidence="24" id="KW-1185">Reference proteome</keyword>
<dbReference type="Gene3D" id="3.30.565.10">
    <property type="entry name" value="Histidine kinase-like ATPase, C-terminal domain"/>
    <property type="match status" value="1"/>
</dbReference>
<name>A0A1P8FA92_9CHLR</name>
<dbReference type="InterPro" id="IPR029016">
    <property type="entry name" value="GAF-like_dom_sf"/>
</dbReference>
<evidence type="ECO:0000256" key="3">
    <source>
        <dbReference type="ARBA" id="ARBA00004496"/>
    </source>
</evidence>
<keyword evidence="7" id="KW-0963">Cytoplasm</keyword>
<dbReference type="GO" id="GO:0046872">
    <property type="term" value="F:metal ion binding"/>
    <property type="evidence" value="ECO:0007669"/>
    <property type="project" value="UniProtKB-KW"/>
</dbReference>
<dbReference type="KEGG" id="dfo:Dform_02068"/>
<evidence type="ECO:0000256" key="2">
    <source>
        <dbReference type="ARBA" id="ARBA00001966"/>
    </source>
</evidence>
<dbReference type="InterPro" id="IPR050482">
    <property type="entry name" value="Sensor_HK_TwoCompSys"/>
</dbReference>
<dbReference type="PROSITE" id="PS50109">
    <property type="entry name" value="HIS_KIN"/>
    <property type="match status" value="1"/>
</dbReference>
<keyword evidence="12" id="KW-0418">Kinase</keyword>
<evidence type="ECO:0000256" key="12">
    <source>
        <dbReference type="ARBA" id="ARBA00022777"/>
    </source>
</evidence>
<keyword evidence="11" id="KW-0547">Nucleotide-binding</keyword>
<evidence type="ECO:0000313" key="24">
    <source>
        <dbReference type="Proteomes" id="UP000185934"/>
    </source>
</evidence>
<dbReference type="EC" id="2.7.13.3" evidence="4"/>
<dbReference type="STRING" id="1839801.Dform_02068"/>
<dbReference type="Proteomes" id="UP000185934">
    <property type="component" value="Chromosome"/>
</dbReference>
<dbReference type="Gene3D" id="1.20.5.1930">
    <property type="match status" value="1"/>
</dbReference>
<dbReference type="OrthoDB" id="144293at2"/>
<dbReference type="InterPro" id="IPR035965">
    <property type="entry name" value="PAS-like_dom_sf"/>
</dbReference>
<dbReference type="NCBIfam" id="TIGR00229">
    <property type="entry name" value="sensory_box"/>
    <property type="match status" value="1"/>
</dbReference>
<dbReference type="InterPro" id="IPR003594">
    <property type="entry name" value="HATPase_dom"/>
</dbReference>
<dbReference type="Gene3D" id="3.30.450.40">
    <property type="match status" value="1"/>
</dbReference>
<dbReference type="InterPro" id="IPR011712">
    <property type="entry name" value="Sig_transdc_His_kin_sub3_dim/P"/>
</dbReference>
<dbReference type="InterPro" id="IPR000014">
    <property type="entry name" value="PAS"/>
</dbReference>
<dbReference type="Pfam" id="PF14417">
    <property type="entry name" value="MEDS"/>
    <property type="match status" value="1"/>
</dbReference>
<keyword evidence="9" id="KW-0808">Transferase</keyword>
<dbReference type="PROSITE" id="PS50113">
    <property type="entry name" value="PAC"/>
    <property type="match status" value="1"/>
</dbReference>
<evidence type="ECO:0000256" key="6">
    <source>
        <dbReference type="ARBA" id="ARBA00022485"/>
    </source>
</evidence>
<dbReference type="SUPFAM" id="SSF55785">
    <property type="entry name" value="PYP-like sensor domain (PAS domain)"/>
    <property type="match status" value="2"/>
</dbReference>
<evidence type="ECO:0000256" key="16">
    <source>
        <dbReference type="ARBA" id="ARBA00023014"/>
    </source>
</evidence>
<comment type="cofactor">
    <cofactor evidence="2">
        <name>[4Fe-4S] cluster</name>
        <dbReference type="ChEBI" id="CHEBI:49883"/>
    </cofactor>
</comment>
<dbReference type="SMART" id="SM00086">
    <property type="entry name" value="PAC"/>
    <property type="match status" value="1"/>
</dbReference>
<evidence type="ECO:0000256" key="9">
    <source>
        <dbReference type="ARBA" id="ARBA00022679"/>
    </source>
</evidence>
<dbReference type="EMBL" id="CP018258">
    <property type="protein sequence ID" value="APV45377.1"/>
    <property type="molecule type" value="Genomic_DNA"/>
</dbReference>
<dbReference type="PRINTS" id="PR00344">
    <property type="entry name" value="BCTRLSENSOR"/>
</dbReference>
<feature type="domain" description="PAC" evidence="22">
    <location>
        <begin position="616"/>
        <end position="668"/>
    </location>
</feature>
<dbReference type="AlphaFoldDB" id="A0A1P8FA92"/>
<comment type="function">
    <text evidence="17">Member of the two-component regulatory system NreB/NreC involved in the control of dissimilatory nitrate/nitrite reduction in response to oxygen. NreB functions as a direct oxygen sensor histidine kinase which is autophosphorylated, in the absence of oxygen, probably at the conserved histidine residue, and transfers its phosphate group probably to a conserved aspartate residue of NreC. NreB/NreC activates the expression of the nitrate (narGHJI) and nitrite (nir) reductase operons, as well as the putative nitrate transporter gene narT.</text>
</comment>
<keyword evidence="19" id="KW-0175">Coiled coil</keyword>
<evidence type="ECO:0000256" key="19">
    <source>
        <dbReference type="SAM" id="Coils"/>
    </source>
</evidence>
<dbReference type="PANTHER" id="PTHR24421">
    <property type="entry name" value="NITRATE/NITRITE SENSOR PROTEIN NARX-RELATED"/>
    <property type="match status" value="1"/>
</dbReference>
<evidence type="ECO:0000256" key="13">
    <source>
        <dbReference type="ARBA" id="ARBA00022840"/>
    </source>
</evidence>
<dbReference type="InterPro" id="IPR000700">
    <property type="entry name" value="PAS-assoc_C"/>
</dbReference>
<evidence type="ECO:0000256" key="5">
    <source>
        <dbReference type="ARBA" id="ARBA00017322"/>
    </source>
</evidence>
<dbReference type="PANTHER" id="PTHR24421:SF10">
    <property type="entry name" value="NITRATE_NITRITE SENSOR PROTEIN NARQ"/>
    <property type="match status" value="1"/>
</dbReference>
<comment type="catalytic activity">
    <reaction evidence="1">
        <text>ATP + protein L-histidine = ADP + protein N-phospho-L-histidine.</text>
        <dbReference type="EC" id="2.7.13.3"/>
    </reaction>
</comment>
<dbReference type="Pfam" id="PF01590">
    <property type="entry name" value="GAF"/>
    <property type="match status" value="1"/>
</dbReference>
<evidence type="ECO:0000256" key="7">
    <source>
        <dbReference type="ARBA" id="ARBA00022490"/>
    </source>
</evidence>
<dbReference type="CDD" id="cd16917">
    <property type="entry name" value="HATPase_UhpB-NarQ-NarX-like"/>
    <property type="match status" value="1"/>
</dbReference>
<dbReference type="GO" id="GO:0000155">
    <property type="term" value="F:phosphorelay sensor kinase activity"/>
    <property type="evidence" value="ECO:0007669"/>
    <property type="project" value="InterPro"/>
</dbReference>
<protein>
    <recommendedName>
        <fullName evidence="5">Oxygen sensor histidine kinase NreB</fullName>
        <ecNumber evidence="4">2.7.13.3</ecNumber>
    </recommendedName>
    <alternativeName>
        <fullName evidence="18">Nitrogen regulation protein B</fullName>
    </alternativeName>
</protein>
<evidence type="ECO:0000259" key="22">
    <source>
        <dbReference type="PROSITE" id="PS50113"/>
    </source>
</evidence>
<dbReference type="RefSeq" id="WP_076004880.1">
    <property type="nucleotide sequence ID" value="NZ_CP018258.1"/>
</dbReference>
<dbReference type="Pfam" id="PF07730">
    <property type="entry name" value="HisKA_3"/>
    <property type="match status" value="1"/>
</dbReference>
<dbReference type="InterPro" id="IPR005467">
    <property type="entry name" value="His_kinase_dom"/>
</dbReference>
<dbReference type="SMART" id="SM00387">
    <property type="entry name" value="HATPase_c"/>
    <property type="match status" value="1"/>
</dbReference>
<evidence type="ECO:0000256" key="15">
    <source>
        <dbReference type="ARBA" id="ARBA00023012"/>
    </source>
</evidence>
<keyword evidence="10" id="KW-0479">Metal-binding</keyword>
<dbReference type="GO" id="GO:0051539">
    <property type="term" value="F:4 iron, 4 sulfur cluster binding"/>
    <property type="evidence" value="ECO:0007669"/>
    <property type="project" value="UniProtKB-KW"/>
</dbReference>
<proteinExistence type="predicted"/>
<dbReference type="CDD" id="cd00130">
    <property type="entry name" value="PAS"/>
    <property type="match status" value="1"/>
</dbReference>
<keyword evidence="6" id="KW-0004">4Fe-4S</keyword>
<reference evidence="24" key="1">
    <citation type="submission" date="2016-11" db="EMBL/GenBank/DDBJ databases">
        <title>Dehalogenimonas formicexedens sp. nov., a chlorinated alkane respiring bacterium isolated from contaminated groundwater.</title>
        <authorList>
            <person name="Key T.A."/>
            <person name="Bowman K.S."/>
            <person name="Lee I."/>
            <person name="Chun J."/>
            <person name="Albuquerque L."/>
            <person name="da Costa M.S."/>
            <person name="Rainey F.A."/>
            <person name="Moe W.M."/>
        </authorList>
    </citation>
    <scope>NUCLEOTIDE SEQUENCE [LARGE SCALE GENOMIC DNA]</scope>
    <source>
        <strain evidence="24">NSZ-14</strain>
    </source>
</reference>
<evidence type="ECO:0000256" key="18">
    <source>
        <dbReference type="ARBA" id="ARBA00030800"/>
    </source>
</evidence>
<dbReference type="Pfam" id="PF13426">
    <property type="entry name" value="PAS_9"/>
    <property type="match status" value="2"/>
</dbReference>
<dbReference type="PROSITE" id="PS50112">
    <property type="entry name" value="PAS"/>
    <property type="match status" value="1"/>
</dbReference>
<evidence type="ECO:0000256" key="10">
    <source>
        <dbReference type="ARBA" id="ARBA00022723"/>
    </source>
</evidence>
<keyword evidence="15" id="KW-0902">Two-component regulatory system</keyword>
<dbReference type="InterPro" id="IPR001610">
    <property type="entry name" value="PAC"/>
</dbReference>
<keyword evidence="14" id="KW-0408">Iron</keyword>
<dbReference type="GO" id="GO:0046983">
    <property type="term" value="F:protein dimerization activity"/>
    <property type="evidence" value="ECO:0007669"/>
    <property type="project" value="InterPro"/>
</dbReference>
<dbReference type="SUPFAM" id="SSF55874">
    <property type="entry name" value="ATPase domain of HSP90 chaperone/DNA topoisomerase II/histidine kinase"/>
    <property type="match status" value="1"/>
</dbReference>
<evidence type="ECO:0000256" key="17">
    <source>
        <dbReference type="ARBA" id="ARBA00024827"/>
    </source>
</evidence>
<evidence type="ECO:0000256" key="4">
    <source>
        <dbReference type="ARBA" id="ARBA00012438"/>
    </source>
</evidence>
<dbReference type="InterPro" id="IPR003018">
    <property type="entry name" value="GAF"/>
</dbReference>